<dbReference type="HOGENOM" id="CLU_2633115_0_0_9"/>
<name>D0BNQ3_9LACT</name>
<keyword evidence="1" id="KW-0812">Transmembrane</keyword>
<keyword evidence="3" id="KW-1185">Reference proteome</keyword>
<dbReference type="InterPro" id="IPR009526">
    <property type="entry name" value="DUF1146"/>
</dbReference>
<reference evidence="2" key="2">
    <citation type="submission" date="2011-10" db="EMBL/GenBank/DDBJ databases">
        <title>The Genome Sequence of Granulicatella elegans ATCC 700633.</title>
        <authorList>
            <consortium name="The Broad Institute Genome Sequencing Platform"/>
            <consortium name="The Broad Institute Genome Sequencing Center for Infectious Disease"/>
            <person name="Earl A."/>
            <person name="Ward D."/>
            <person name="Feldgarden M."/>
            <person name="Gevers D."/>
            <person name="Sibley C.D."/>
            <person name="Field T.R."/>
            <person name="Grinwis M."/>
            <person name="Eshaghurshan C.S."/>
            <person name="Surette M.G."/>
            <person name="Young S.K."/>
            <person name="Zeng Q."/>
            <person name="Gargeya S."/>
            <person name="Fitzgerald M."/>
            <person name="Haas B."/>
            <person name="Abouelleil A."/>
            <person name="Alvarado L."/>
            <person name="Arachchi H.M."/>
            <person name="Berlin A."/>
            <person name="Brown A."/>
            <person name="Chapman S.B."/>
            <person name="Chen Z."/>
            <person name="Dunbar C."/>
            <person name="Freedman E."/>
            <person name="Gearin G."/>
            <person name="Goldberg J."/>
            <person name="Griggs A."/>
            <person name="Gujja S."/>
            <person name="Heiman D."/>
            <person name="Howarth C."/>
            <person name="Larson L."/>
            <person name="Lui A."/>
            <person name="MacDonald P.J.P."/>
            <person name="Montmayeur A."/>
            <person name="Murphy C."/>
            <person name="Neiman D."/>
            <person name="Pearson M."/>
            <person name="Priest M."/>
            <person name="Roberts A."/>
            <person name="Saif S."/>
            <person name="Shea T."/>
            <person name="Shenoy N."/>
            <person name="Sisk P."/>
            <person name="Stolte C."/>
            <person name="Sykes S."/>
            <person name="Wortman J."/>
            <person name="Nusbaum C."/>
            <person name="Birren B."/>
        </authorList>
    </citation>
    <scope>NUCLEOTIDE SEQUENCE [LARGE SCALE GENOMIC DNA]</scope>
    <source>
        <strain evidence="2">ATCC 700633</strain>
    </source>
</reference>
<evidence type="ECO:0008006" key="4">
    <source>
        <dbReference type="Google" id="ProtNLM"/>
    </source>
</evidence>
<feature type="transmembrane region" description="Helical" evidence="1">
    <location>
        <begin position="44"/>
        <end position="63"/>
    </location>
</feature>
<feature type="transmembrane region" description="Helical" evidence="1">
    <location>
        <begin position="6"/>
        <end position="24"/>
    </location>
</feature>
<dbReference type="EMBL" id="ACRF02000017">
    <property type="protein sequence ID" value="EEW92396.1"/>
    <property type="molecule type" value="Genomic_DNA"/>
</dbReference>
<gene>
    <name evidence="2" type="ORF">HMPREF0446_01588</name>
</gene>
<evidence type="ECO:0000313" key="2">
    <source>
        <dbReference type="EMBL" id="EEW92396.1"/>
    </source>
</evidence>
<accession>D0BNQ3</accession>
<evidence type="ECO:0000313" key="3">
    <source>
        <dbReference type="Proteomes" id="UP000002939"/>
    </source>
</evidence>
<keyword evidence="1" id="KW-1133">Transmembrane helix</keyword>
<dbReference type="Pfam" id="PF06612">
    <property type="entry name" value="DUF1146"/>
    <property type="match status" value="1"/>
</dbReference>
<evidence type="ECO:0000256" key="1">
    <source>
        <dbReference type="SAM" id="Phobius"/>
    </source>
</evidence>
<reference evidence="2" key="1">
    <citation type="submission" date="2009-09" db="EMBL/GenBank/DDBJ databases">
        <authorList>
            <consortium name="The Broad Institute Genome Sequencing Platform"/>
            <person name="Ward D."/>
            <person name="Feldgarden M."/>
            <person name="Earl A."/>
            <person name="Young S.K."/>
            <person name="Zeng Q."/>
            <person name="Koehrsen M."/>
            <person name="Alvarado L."/>
            <person name="Berlin A."/>
            <person name="Bochicchio J."/>
            <person name="Borenstein D."/>
            <person name="Chapman S.B."/>
            <person name="Chen Z."/>
            <person name="Engels R."/>
            <person name="Freedman E."/>
            <person name="Gellesch M."/>
            <person name="Goldberg J."/>
            <person name="Griggs A."/>
            <person name="Gujja S."/>
            <person name="Heilman E."/>
            <person name="Heiman D."/>
            <person name="Hepburn T."/>
            <person name="Howarth C."/>
            <person name="Jen D."/>
            <person name="Larson L."/>
            <person name="Lewis B."/>
            <person name="Mehta T."/>
            <person name="Park D."/>
            <person name="Pearson M."/>
            <person name="Roberts A."/>
            <person name="Saif S."/>
            <person name="Shea T."/>
            <person name="Shenoy N."/>
            <person name="Sisk P."/>
            <person name="Stolte C."/>
            <person name="Sykes S."/>
            <person name="Thomson T."/>
            <person name="Walk T."/>
            <person name="White J."/>
            <person name="Yandava C."/>
            <person name="Sibley C.D."/>
            <person name="Field T.R."/>
            <person name="Grinwis M."/>
            <person name="Eshaghurshan C.S."/>
            <person name="Surette M.G."/>
            <person name="Haas B."/>
            <person name="Nusbaum C."/>
            <person name="Birren B."/>
        </authorList>
    </citation>
    <scope>NUCLEOTIDE SEQUENCE [LARGE SCALE GENOMIC DNA]</scope>
    <source>
        <strain evidence="2">ATCC 700633</strain>
    </source>
</reference>
<proteinExistence type="predicted"/>
<comment type="caution">
    <text evidence="2">The sequence shown here is derived from an EMBL/GenBank/DDBJ whole genome shotgun (WGS) entry which is preliminary data.</text>
</comment>
<dbReference type="Proteomes" id="UP000002939">
    <property type="component" value="Unassembled WGS sequence"/>
</dbReference>
<organism evidence="2 3">
    <name type="scientific">Granulicatella elegans ATCC 700633</name>
    <dbReference type="NCBI Taxonomy" id="626369"/>
    <lineage>
        <taxon>Bacteria</taxon>
        <taxon>Bacillati</taxon>
        <taxon>Bacillota</taxon>
        <taxon>Bacilli</taxon>
        <taxon>Lactobacillales</taxon>
        <taxon>Carnobacteriaceae</taxon>
        <taxon>Granulicatella</taxon>
    </lineage>
</organism>
<dbReference type="OrthoDB" id="1651016at2"/>
<dbReference type="AlphaFoldDB" id="D0BNQ3"/>
<sequence length="77" mass="8760">MTTFTQVFRLIMTLAMIILAYWSLQCINLEKIILKNRIEQARLFMMLVALFLGVGASSAIFSISDLINSIIQFITSK</sequence>
<protein>
    <recommendedName>
        <fullName evidence="4">DUF1146 domain-containing protein</fullName>
    </recommendedName>
</protein>
<dbReference type="STRING" id="626369.HMPREF0446_01588"/>
<keyword evidence="1" id="KW-0472">Membrane</keyword>
<dbReference type="RefSeq" id="WP_006703864.1">
    <property type="nucleotide sequence ID" value="NZ_KI391971.1"/>
</dbReference>